<evidence type="ECO:0000313" key="7">
    <source>
        <dbReference type="Proteomes" id="UP000245631"/>
    </source>
</evidence>
<gene>
    <name evidence="6" type="ORF">C8D77_1034</name>
</gene>
<keyword evidence="2 6" id="KW-0032">Aminotransferase</keyword>
<dbReference type="PANTHER" id="PTHR11986:SF79">
    <property type="entry name" value="ACETYLORNITHINE AMINOTRANSFERASE, MITOCHONDRIAL"/>
    <property type="match status" value="1"/>
</dbReference>
<dbReference type="EMBL" id="QGGH01000003">
    <property type="protein sequence ID" value="PWJ91310.1"/>
    <property type="molecule type" value="Genomic_DNA"/>
</dbReference>
<dbReference type="PROSITE" id="PS00600">
    <property type="entry name" value="AA_TRANSFER_CLASS_3"/>
    <property type="match status" value="1"/>
</dbReference>
<dbReference type="SUPFAM" id="SSF53383">
    <property type="entry name" value="PLP-dependent transferases"/>
    <property type="match status" value="1"/>
</dbReference>
<dbReference type="GO" id="GO:0008483">
    <property type="term" value="F:transaminase activity"/>
    <property type="evidence" value="ECO:0007669"/>
    <property type="project" value="UniProtKB-KW"/>
</dbReference>
<dbReference type="InterPro" id="IPR015422">
    <property type="entry name" value="PyrdxlP-dep_Trfase_small"/>
</dbReference>
<sequence>MNVIRVAEAQNSPEINNERSLLSLEQSFDLDNNSANRLYSEHLNKYMLQLFDILGLKDMDMKGARGVEIWLNDGRTLLDFSAGLGVLGLGHNHPRIIEAERKCHERKIVDCIKVAPHKLQGALAYNLSRFLPAPLAVSFLAVSGAEANEAAMKLSERVQTPKGKKKFLCMQGAFHGKTHGALSLTTATDVQSGFLLGVPKENVIYARYGDIGSLREAISAETDGSGGNSIIAAIVETIRGTSCEIPPAGYLTEFVQHCRDNDILSIFDEVKVGMGRSGRFCAFQHEAAVPDIVTLAKTLGGGKREVAAMVTSQVLFDRAYGNKQDCNLHSSSFSGLGESCAVAIETLNILQDERLIENAERMGDYLSKGLQWLKTKHPKHVLDVRGRGMFQAIRLNFHQGLAEKLVDIDRNPLFQTYQTVLIGALVRELYDRHDILVHFQPGARDILHFMPPFVVREKQIDKLIAALDDILSRGLGDATVRFVAKNIKRVFKGIA</sequence>
<dbReference type="InterPro" id="IPR049704">
    <property type="entry name" value="Aminotrans_3_PPA_site"/>
</dbReference>
<dbReference type="GO" id="GO:0030170">
    <property type="term" value="F:pyridoxal phosphate binding"/>
    <property type="evidence" value="ECO:0007669"/>
    <property type="project" value="InterPro"/>
</dbReference>
<dbReference type="PANTHER" id="PTHR11986">
    <property type="entry name" value="AMINOTRANSFERASE CLASS III"/>
    <property type="match status" value="1"/>
</dbReference>
<dbReference type="Proteomes" id="UP000245631">
    <property type="component" value="Unassembled WGS sequence"/>
</dbReference>
<accession>A0A8E2WFK3</accession>
<dbReference type="InterPro" id="IPR005814">
    <property type="entry name" value="Aminotrans_3"/>
</dbReference>
<comment type="similarity">
    <text evidence="5">Belongs to the class-III pyridoxal-phosphate-dependent aminotransferase family.</text>
</comment>
<evidence type="ECO:0000256" key="2">
    <source>
        <dbReference type="ARBA" id="ARBA00022576"/>
    </source>
</evidence>
<reference evidence="6 7" key="1">
    <citation type="submission" date="2018-05" db="EMBL/GenBank/DDBJ databases">
        <title>Genomic Encyclopedia of Type Strains, Phase IV (KMG-IV): sequencing the most valuable type-strain genomes for metagenomic binning, comparative biology and taxonomic classification.</title>
        <authorList>
            <person name="Goeker M."/>
        </authorList>
    </citation>
    <scope>NUCLEOTIDE SEQUENCE [LARGE SCALE GENOMIC DNA]</scope>
    <source>
        <strain evidence="6 7">DSM 2626</strain>
    </source>
</reference>
<name>A0A8E2WFK3_RHILI</name>
<dbReference type="Pfam" id="PF00202">
    <property type="entry name" value="Aminotran_3"/>
    <property type="match status" value="1"/>
</dbReference>
<dbReference type="GO" id="GO:0042802">
    <property type="term" value="F:identical protein binding"/>
    <property type="evidence" value="ECO:0007669"/>
    <property type="project" value="TreeGrafter"/>
</dbReference>
<dbReference type="Gene3D" id="3.90.1150.10">
    <property type="entry name" value="Aspartate Aminotransferase, domain 1"/>
    <property type="match status" value="1"/>
</dbReference>
<comment type="caution">
    <text evidence="6">The sequence shown here is derived from an EMBL/GenBank/DDBJ whole genome shotgun (WGS) entry which is preliminary data.</text>
</comment>
<dbReference type="InterPro" id="IPR015421">
    <property type="entry name" value="PyrdxlP-dep_Trfase_major"/>
</dbReference>
<organism evidence="6 7">
    <name type="scientific">Rhizobium loti</name>
    <name type="common">Mesorhizobium loti</name>
    <dbReference type="NCBI Taxonomy" id="381"/>
    <lineage>
        <taxon>Bacteria</taxon>
        <taxon>Pseudomonadati</taxon>
        <taxon>Pseudomonadota</taxon>
        <taxon>Alphaproteobacteria</taxon>
        <taxon>Hyphomicrobiales</taxon>
        <taxon>Phyllobacteriaceae</taxon>
        <taxon>Mesorhizobium</taxon>
    </lineage>
</organism>
<evidence type="ECO:0000256" key="4">
    <source>
        <dbReference type="ARBA" id="ARBA00022898"/>
    </source>
</evidence>
<evidence type="ECO:0000256" key="1">
    <source>
        <dbReference type="ARBA" id="ARBA00001933"/>
    </source>
</evidence>
<evidence type="ECO:0000256" key="3">
    <source>
        <dbReference type="ARBA" id="ARBA00022679"/>
    </source>
</evidence>
<comment type="cofactor">
    <cofactor evidence="1">
        <name>pyridoxal 5'-phosphate</name>
        <dbReference type="ChEBI" id="CHEBI:597326"/>
    </cofactor>
</comment>
<dbReference type="PIRSF" id="PIRSF000521">
    <property type="entry name" value="Transaminase_4ab_Lys_Orn"/>
    <property type="match status" value="1"/>
</dbReference>
<dbReference type="InterPro" id="IPR015424">
    <property type="entry name" value="PyrdxlP-dep_Trfase"/>
</dbReference>
<protein>
    <submittedName>
        <fullName evidence="6">Putrescine aminotransferase</fullName>
    </submittedName>
</protein>
<evidence type="ECO:0000313" key="6">
    <source>
        <dbReference type="EMBL" id="PWJ91310.1"/>
    </source>
</evidence>
<dbReference type="Gene3D" id="3.40.640.10">
    <property type="entry name" value="Type I PLP-dependent aspartate aminotransferase-like (Major domain)"/>
    <property type="match status" value="1"/>
</dbReference>
<dbReference type="CDD" id="cd00610">
    <property type="entry name" value="OAT_like"/>
    <property type="match status" value="1"/>
</dbReference>
<dbReference type="AlphaFoldDB" id="A0A8E2WFK3"/>
<keyword evidence="4 5" id="KW-0663">Pyridoxal phosphate</keyword>
<evidence type="ECO:0000256" key="5">
    <source>
        <dbReference type="RuleBase" id="RU003560"/>
    </source>
</evidence>
<proteinExistence type="inferred from homology"/>
<keyword evidence="3 6" id="KW-0808">Transferase</keyword>
<dbReference type="InterPro" id="IPR050103">
    <property type="entry name" value="Class-III_PLP-dep_AT"/>
</dbReference>